<dbReference type="CDD" id="cd01065">
    <property type="entry name" value="NAD_bind_Shikimate_DH"/>
    <property type="match status" value="1"/>
</dbReference>
<comment type="caution">
    <text evidence="1">The sequence shown here is derived from an EMBL/GenBank/DDBJ whole genome shotgun (WGS) entry which is preliminary data.</text>
</comment>
<evidence type="ECO:0008006" key="3">
    <source>
        <dbReference type="Google" id="ProtNLM"/>
    </source>
</evidence>
<dbReference type="SUPFAM" id="SSF51735">
    <property type="entry name" value="NAD(P)-binding Rossmann-fold domains"/>
    <property type="match status" value="1"/>
</dbReference>
<dbReference type="Gene3D" id="3.40.50.10860">
    <property type="entry name" value="Leucine Dehydrogenase, chain A, domain 1"/>
    <property type="match status" value="1"/>
</dbReference>
<name>A0AAW0G7P2_9APHY</name>
<accession>A0AAW0G7P2</accession>
<dbReference type="InterPro" id="IPR046346">
    <property type="entry name" value="Aminoacid_DH-like_N_sf"/>
</dbReference>
<proteinExistence type="predicted"/>
<dbReference type="GO" id="GO:0009423">
    <property type="term" value="P:chorismate biosynthetic process"/>
    <property type="evidence" value="ECO:0007669"/>
    <property type="project" value="TreeGrafter"/>
</dbReference>
<dbReference type="GO" id="GO:0019632">
    <property type="term" value="P:shikimate metabolic process"/>
    <property type="evidence" value="ECO:0007669"/>
    <property type="project" value="TreeGrafter"/>
</dbReference>
<evidence type="ECO:0000313" key="1">
    <source>
        <dbReference type="EMBL" id="KAK7687424.1"/>
    </source>
</evidence>
<protein>
    <recommendedName>
        <fullName evidence="3">Quinate dehydrogenase</fullName>
    </recommendedName>
</protein>
<dbReference type="AlphaFoldDB" id="A0AAW0G7P2"/>
<gene>
    <name evidence="1" type="ORF">QCA50_009290</name>
</gene>
<dbReference type="PANTHER" id="PTHR21089">
    <property type="entry name" value="SHIKIMATE DEHYDROGENASE"/>
    <property type="match status" value="1"/>
</dbReference>
<sequence length="238" mass="26617">MPNKVTMIDHVDVVDDGAKAVGAINTIYTKREADDKIIVGTNTDTIGIYSSFVYNTPDQVRQSQESSLPGLVYGGGGACRSAVYALHDLLHCSKVYIINRYESEVVQVIKAMKQGGFKGEIVHIKNPDEAKQIANKPKLIVLTVPDFEPVSPEETLAKQTLDVFIQDDRKGAVLEMCYHPNPTTRLYKEFESHNWKVISGIEAMIYQGIAQQVFWTGVPVDKMPVKEVIDYIYLHLDI</sequence>
<dbReference type="SUPFAM" id="SSF53223">
    <property type="entry name" value="Aminoacid dehydrogenase-like, N-terminal domain"/>
    <property type="match status" value="1"/>
</dbReference>
<organism evidence="1 2">
    <name type="scientific">Cerrena zonata</name>
    <dbReference type="NCBI Taxonomy" id="2478898"/>
    <lineage>
        <taxon>Eukaryota</taxon>
        <taxon>Fungi</taxon>
        <taxon>Dikarya</taxon>
        <taxon>Basidiomycota</taxon>
        <taxon>Agaricomycotina</taxon>
        <taxon>Agaricomycetes</taxon>
        <taxon>Polyporales</taxon>
        <taxon>Cerrenaceae</taxon>
        <taxon>Cerrena</taxon>
    </lineage>
</organism>
<reference evidence="1 2" key="1">
    <citation type="submission" date="2022-09" db="EMBL/GenBank/DDBJ databases">
        <authorList>
            <person name="Palmer J.M."/>
        </authorList>
    </citation>
    <scope>NUCLEOTIDE SEQUENCE [LARGE SCALE GENOMIC DNA]</scope>
    <source>
        <strain evidence="1 2">DSM 7382</strain>
    </source>
</reference>
<evidence type="ECO:0000313" key="2">
    <source>
        <dbReference type="Proteomes" id="UP001385951"/>
    </source>
</evidence>
<dbReference type="PANTHER" id="PTHR21089:SF1">
    <property type="entry name" value="BIFUNCTIONAL 3-DEHYDROQUINATE DEHYDRATASE_SHIKIMATE DEHYDROGENASE, CHLOROPLASTIC"/>
    <property type="match status" value="1"/>
</dbReference>
<dbReference type="InterPro" id="IPR036291">
    <property type="entry name" value="NAD(P)-bd_dom_sf"/>
</dbReference>
<dbReference type="Proteomes" id="UP001385951">
    <property type="component" value="Unassembled WGS sequence"/>
</dbReference>
<dbReference type="GO" id="GO:0004764">
    <property type="term" value="F:shikimate 3-dehydrogenase (NADP+) activity"/>
    <property type="evidence" value="ECO:0007669"/>
    <property type="project" value="InterPro"/>
</dbReference>
<dbReference type="EMBL" id="JASBNA010000013">
    <property type="protein sequence ID" value="KAK7687424.1"/>
    <property type="molecule type" value="Genomic_DNA"/>
</dbReference>
<keyword evidence="2" id="KW-1185">Reference proteome</keyword>
<dbReference type="InterPro" id="IPR022893">
    <property type="entry name" value="Shikimate_DH_fam"/>
</dbReference>
<dbReference type="Gene3D" id="3.40.50.720">
    <property type="entry name" value="NAD(P)-binding Rossmann-like Domain"/>
    <property type="match status" value="1"/>
</dbReference>